<dbReference type="AlphaFoldDB" id="A0A5U8JFD7"/>
<dbReference type="EMBL" id="AAGTPA010000039">
    <property type="protein sequence ID" value="EBR8435969.1"/>
    <property type="molecule type" value="Genomic_DNA"/>
</dbReference>
<evidence type="ECO:0000313" key="2">
    <source>
        <dbReference type="EMBL" id="EBR8435969.1"/>
    </source>
</evidence>
<feature type="domain" description="Antitoxin SocA-like Panacea" evidence="1">
    <location>
        <begin position="38"/>
        <end position="150"/>
    </location>
</feature>
<name>A0A5U8JFD7_SALET</name>
<reference evidence="2" key="1">
    <citation type="submission" date="2018-06" db="EMBL/GenBank/DDBJ databases">
        <authorList>
            <person name="Ashton P.M."/>
            <person name="Dallman T."/>
            <person name="Nair S."/>
            <person name="De Pinna E."/>
            <person name="Peters T."/>
            <person name="Grant K."/>
        </authorList>
    </citation>
    <scope>NUCLEOTIDE SEQUENCE [LARGE SCALE GENOMIC DNA]</scope>
    <source>
        <strain evidence="2">449454</strain>
    </source>
</reference>
<protein>
    <recommendedName>
        <fullName evidence="1">Antitoxin SocA-like Panacea domain-containing protein</fullName>
    </recommendedName>
</protein>
<proteinExistence type="predicted"/>
<dbReference type="InterPro" id="IPR025272">
    <property type="entry name" value="SocA_Panacea"/>
</dbReference>
<comment type="caution">
    <text evidence="2">The sequence shown here is derived from an EMBL/GenBank/DDBJ whole genome shotgun (WGS) entry which is preliminary data.</text>
</comment>
<evidence type="ECO:0000259" key="1">
    <source>
        <dbReference type="Pfam" id="PF13274"/>
    </source>
</evidence>
<gene>
    <name evidence="2" type="ORF">DOI44_23795</name>
</gene>
<dbReference type="Proteomes" id="UP000839597">
    <property type="component" value="Unassembled WGS sequence"/>
</dbReference>
<organism evidence="2">
    <name type="scientific">Salmonella enterica subsp. enterica serovar Panama</name>
    <dbReference type="NCBI Taxonomy" id="29472"/>
    <lineage>
        <taxon>Bacteria</taxon>
        <taxon>Pseudomonadati</taxon>
        <taxon>Pseudomonadota</taxon>
        <taxon>Gammaproteobacteria</taxon>
        <taxon>Enterobacterales</taxon>
        <taxon>Enterobacteriaceae</taxon>
        <taxon>Salmonella</taxon>
    </lineage>
</organism>
<dbReference type="Pfam" id="PF13274">
    <property type="entry name" value="SocA_Panacea"/>
    <property type="match status" value="1"/>
</dbReference>
<sequence length="183" mass="20332">MALTYTRHNMAYSAIAVANAFIRKAKEKGIKDVTPMKLQKLVFYAHAWSLVMSNTPLVRDKVFAWTYGPVFESIYHEFKGYGSTNITKPGTELVQNNGINSILKAKYVAPEIPYNDEFSESIIDGVLDAYGDQSAIALSNLTHRPGSAWHTIVEEHGGGDPRNIIIPNDVIKECTSRELGLND</sequence>
<accession>A0A5U8JFD7</accession>